<evidence type="ECO:0000256" key="1">
    <source>
        <dbReference type="SAM" id="MobiDB-lite"/>
    </source>
</evidence>
<proteinExistence type="predicted"/>
<evidence type="ECO:0000313" key="3">
    <source>
        <dbReference type="Proteomes" id="UP001190700"/>
    </source>
</evidence>
<dbReference type="EMBL" id="LGRX02006494">
    <property type="protein sequence ID" value="KAK3276557.1"/>
    <property type="molecule type" value="Genomic_DNA"/>
</dbReference>
<dbReference type="Proteomes" id="UP001190700">
    <property type="component" value="Unassembled WGS sequence"/>
</dbReference>
<evidence type="ECO:0000313" key="2">
    <source>
        <dbReference type="EMBL" id="KAK3276557.1"/>
    </source>
</evidence>
<gene>
    <name evidence="2" type="ORF">CYMTET_15377</name>
</gene>
<feature type="region of interest" description="Disordered" evidence="1">
    <location>
        <begin position="53"/>
        <end position="82"/>
    </location>
</feature>
<keyword evidence="3" id="KW-1185">Reference proteome</keyword>
<accession>A0AAE0L976</accession>
<feature type="compositionally biased region" description="Acidic residues" evidence="1">
    <location>
        <begin position="54"/>
        <end position="78"/>
    </location>
</feature>
<dbReference type="AlphaFoldDB" id="A0AAE0L976"/>
<reference evidence="2 3" key="1">
    <citation type="journal article" date="2015" name="Genome Biol. Evol.">
        <title>Comparative Genomics of a Bacterivorous Green Alga Reveals Evolutionary Causalities and Consequences of Phago-Mixotrophic Mode of Nutrition.</title>
        <authorList>
            <person name="Burns J.A."/>
            <person name="Paasch A."/>
            <person name="Narechania A."/>
            <person name="Kim E."/>
        </authorList>
    </citation>
    <scope>NUCLEOTIDE SEQUENCE [LARGE SCALE GENOMIC DNA]</scope>
    <source>
        <strain evidence="2 3">PLY_AMNH</strain>
    </source>
</reference>
<organism evidence="2 3">
    <name type="scientific">Cymbomonas tetramitiformis</name>
    <dbReference type="NCBI Taxonomy" id="36881"/>
    <lineage>
        <taxon>Eukaryota</taxon>
        <taxon>Viridiplantae</taxon>
        <taxon>Chlorophyta</taxon>
        <taxon>Pyramimonadophyceae</taxon>
        <taxon>Pyramimonadales</taxon>
        <taxon>Pyramimonadaceae</taxon>
        <taxon>Cymbomonas</taxon>
    </lineage>
</organism>
<comment type="caution">
    <text evidence="2">The sequence shown here is derived from an EMBL/GenBank/DDBJ whole genome shotgun (WGS) entry which is preliminary data.</text>
</comment>
<sequence>MPATYSEVSLASTASRKFRHQKCVLWDASLRSDAKILVKAHLKRACSSAAQCSSEEEEADGSSEGDVSALEDESEDEGSSQQLQWTRRRVLCNMHLLGRREAASSLMKGVVWVTRKEEDPILKLASTLCRCPEAFAESTHNSWQLDEQVRTAVQDGRIAQGVVVGQIHDQNHPVKRHAAPGDVVYGMFSTLQAAAPRILGVYTGAAKRPRATPHPQFHALVFSSYCYRIS</sequence>
<name>A0AAE0L976_9CHLO</name>
<protein>
    <submittedName>
        <fullName evidence="2">Uncharacterized protein</fullName>
    </submittedName>
</protein>